<evidence type="ECO:0000313" key="2">
    <source>
        <dbReference type="EMBL" id="KDR14186.1"/>
    </source>
</evidence>
<name>A0A067R7A5_ZOONE</name>
<dbReference type="AlphaFoldDB" id="A0A067R7A5"/>
<organism evidence="2 3">
    <name type="scientific">Zootermopsis nevadensis</name>
    <name type="common">Dampwood termite</name>
    <dbReference type="NCBI Taxonomy" id="136037"/>
    <lineage>
        <taxon>Eukaryota</taxon>
        <taxon>Metazoa</taxon>
        <taxon>Ecdysozoa</taxon>
        <taxon>Arthropoda</taxon>
        <taxon>Hexapoda</taxon>
        <taxon>Insecta</taxon>
        <taxon>Pterygota</taxon>
        <taxon>Neoptera</taxon>
        <taxon>Polyneoptera</taxon>
        <taxon>Dictyoptera</taxon>
        <taxon>Blattodea</taxon>
        <taxon>Blattoidea</taxon>
        <taxon>Termitoidae</taxon>
        <taxon>Termopsidae</taxon>
        <taxon>Zootermopsis</taxon>
    </lineage>
</organism>
<dbReference type="FunCoup" id="A0A067R7A5">
    <property type="interactions" value="42"/>
</dbReference>
<dbReference type="STRING" id="136037.A0A067R7A5"/>
<feature type="transmembrane region" description="Helical" evidence="1">
    <location>
        <begin position="183"/>
        <end position="203"/>
    </location>
</feature>
<proteinExistence type="predicted"/>
<dbReference type="GO" id="GO:0016020">
    <property type="term" value="C:membrane"/>
    <property type="evidence" value="ECO:0007669"/>
    <property type="project" value="TreeGrafter"/>
</dbReference>
<keyword evidence="1" id="KW-0812">Transmembrane</keyword>
<dbReference type="EMBL" id="KK852895">
    <property type="protein sequence ID" value="KDR14186.1"/>
    <property type="molecule type" value="Genomic_DNA"/>
</dbReference>
<keyword evidence="1" id="KW-1133">Transmembrane helix</keyword>
<dbReference type="eggNOG" id="ENOG502RURJ">
    <property type="taxonomic scope" value="Eukaryota"/>
</dbReference>
<accession>A0A067R7A5</accession>
<feature type="transmembrane region" description="Helical" evidence="1">
    <location>
        <begin position="153"/>
        <end position="177"/>
    </location>
</feature>
<dbReference type="Proteomes" id="UP000027135">
    <property type="component" value="Unassembled WGS sequence"/>
</dbReference>
<gene>
    <name evidence="2" type="ORF">L798_11594</name>
</gene>
<dbReference type="OMA" id="AHGPWEY"/>
<dbReference type="InParanoid" id="A0A067R7A5"/>
<dbReference type="PANTHER" id="PTHR21879">
    <property type="entry name" value="FI03362P-RELATED-RELATED"/>
    <property type="match status" value="1"/>
</dbReference>
<protein>
    <recommendedName>
        <fullName evidence="4">Osiris 19</fullName>
    </recommendedName>
</protein>
<reference evidence="2 3" key="1">
    <citation type="journal article" date="2014" name="Nat. Commun.">
        <title>Molecular traces of alternative social organization in a termite genome.</title>
        <authorList>
            <person name="Terrapon N."/>
            <person name="Li C."/>
            <person name="Robertson H.M."/>
            <person name="Ji L."/>
            <person name="Meng X."/>
            <person name="Booth W."/>
            <person name="Chen Z."/>
            <person name="Childers C.P."/>
            <person name="Glastad K.M."/>
            <person name="Gokhale K."/>
            <person name="Gowin J."/>
            <person name="Gronenberg W."/>
            <person name="Hermansen R.A."/>
            <person name="Hu H."/>
            <person name="Hunt B.G."/>
            <person name="Huylmans A.K."/>
            <person name="Khalil S.M."/>
            <person name="Mitchell R.D."/>
            <person name="Munoz-Torres M.C."/>
            <person name="Mustard J.A."/>
            <person name="Pan H."/>
            <person name="Reese J.T."/>
            <person name="Scharf M.E."/>
            <person name="Sun F."/>
            <person name="Vogel H."/>
            <person name="Xiao J."/>
            <person name="Yang W."/>
            <person name="Yang Z."/>
            <person name="Yang Z."/>
            <person name="Zhou J."/>
            <person name="Zhu J."/>
            <person name="Brent C.S."/>
            <person name="Elsik C.G."/>
            <person name="Goodisman M.A."/>
            <person name="Liberles D.A."/>
            <person name="Roe R.M."/>
            <person name="Vargo E.L."/>
            <person name="Vilcinskas A."/>
            <person name="Wang J."/>
            <person name="Bornberg-Bauer E."/>
            <person name="Korb J."/>
            <person name="Zhang G."/>
            <person name="Liebig J."/>
        </authorList>
    </citation>
    <scope>NUCLEOTIDE SEQUENCE [LARGE SCALE GENOMIC DNA]</scope>
    <source>
        <tissue evidence="2">Whole organism</tissue>
    </source>
</reference>
<dbReference type="PANTHER" id="PTHR21879:SF6">
    <property type="entry name" value="OSIRIS 19, ISOFORM A"/>
    <property type="match status" value="1"/>
</dbReference>
<feature type="non-terminal residue" evidence="2">
    <location>
        <position position="1"/>
    </location>
</feature>
<evidence type="ECO:0008006" key="4">
    <source>
        <dbReference type="Google" id="ProtNLM"/>
    </source>
</evidence>
<keyword evidence="3" id="KW-1185">Reference proteome</keyword>
<keyword evidence="1" id="KW-0472">Membrane</keyword>
<dbReference type="Pfam" id="PF07898">
    <property type="entry name" value="DUF1676"/>
    <property type="match status" value="1"/>
</dbReference>
<evidence type="ECO:0000313" key="3">
    <source>
        <dbReference type="Proteomes" id="UP000027135"/>
    </source>
</evidence>
<dbReference type="InterPro" id="IPR012464">
    <property type="entry name" value="DUF1676"/>
</dbReference>
<evidence type="ECO:0000256" key="1">
    <source>
        <dbReference type="SAM" id="Phobius"/>
    </source>
</evidence>
<sequence length="248" mass="27505">SLAASQPTGQKAKDAAFWKETPMDGVVQEFQTKCAQRNDHASCLKFKVLNLLDEMFRRDSFKVSDAVALIRNSFNPEHQTTPSEDRSVDDEVLNEVGHFVQGHDLLVTLPGATLNLSPRHLDHDEVTISLKFSQEQGRASTVDEGRRSKLKKIFVPILVFLLLKVVTLVPLFIGALGLKAWNALQLSFFSFVISVALAIFQLCKKIAADASPPQVVAHGPWDSNPTQYSAARNLNSHTLAYRSHNQAE</sequence>